<evidence type="ECO:0000259" key="3">
    <source>
        <dbReference type="Pfam" id="PF18962"/>
    </source>
</evidence>
<dbReference type="OrthoDB" id="20888at2"/>
<feature type="domain" description="Biotin-protein ligase N-terminal" evidence="2">
    <location>
        <begin position="37"/>
        <end position="228"/>
    </location>
</feature>
<keyword evidence="6" id="KW-1185">Reference proteome</keyword>
<dbReference type="AlphaFoldDB" id="H1XT20"/>
<dbReference type="EMBL" id="CP018099">
    <property type="protein sequence ID" value="APF17334.1"/>
    <property type="molecule type" value="Genomic_DNA"/>
</dbReference>
<evidence type="ECO:0000256" key="1">
    <source>
        <dbReference type="SAM" id="SignalP"/>
    </source>
</evidence>
<organism evidence="5 6">
    <name type="scientific">Caldithrix abyssi DSM 13497</name>
    <dbReference type="NCBI Taxonomy" id="880073"/>
    <lineage>
        <taxon>Bacteria</taxon>
        <taxon>Pseudomonadati</taxon>
        <taxon>Calditrichota</taxon>
        <taxon>Calditrichia</taxon>
        <taxon>Calditrichales</taxon>
        <taxon>Calditrichaceae</taxon>
        <taxon>Caldithrix</taxon>
    </lineage>
</organism>
<sequence length="363" mass="40338" precursor="true">MLKRIFYSLSLFVLSVVGLSAQAQIAIYNDGGIGVWQDGLTALEQFLQWKGISYQEVDAQFINDNPLSDQFDAICFPGGYAYYYKLAINDSGIAHIRELVANGGGYLGICAGAYFASDSIIWEEDGLLDYPLDLFDGVAIGAIDTIAPWDNYTMTRLNLNPNNPINQYEPDHQVMLYYGGPYFVGHENFSFDTIGAWDAYFNLPGAINFTYGSGRVLLLGPHPEIEEDDDRDSTAFAQELDDAGSDWPFLWSAIDWLLGQPITHPAPSAIFQEGKKRLADGTALVSCYPNPFNSRVTFRVPPLVARSLLKVEIFSVSGQRVLTRSVVASGTFTIDFREFPAGIYFAQLKGARFIQRVKLLHVK</sequence>
<dbReference type="EMBL" id="CM001402">
    <property type="protein sequence ID" value="EHO41449.1"/>
    <property type="molecule type" value="Genomic_DNA"/>
</dbReference>
<dbReference type="Gene3D" id="3.40.50.880">
    <property type="match status" value="1"/>
</dbReference>
<gene>
    <name evidence="4" type="ORF">Cabys_583</name>
    <name evidence="5" type="ORF">Calab_1834</name>
</gene>
<evidence type="ECO:0000313" key="5">
    <source>
        <dbReference type="EMBL" id="EHO41449.1"/>
    </source>
</evidence>
<accession>H1XT20</accession>
<dbReference type="eggNOG" id="COG4285">
    <property type="taxonomic scope" value="Bacteria"/>
</dbReference>
<dbReference type="RefSeq" id="WP_006928581.1">
    <property type="nucleotide sequence ID" value="NZ_CM001402.1"/>
</dbReference>
<evidence type="ECO:0000313" key="4">
    <source>
        <dbReference type="EMBL" id="APF17334.1"/>
    </source>
</evidence>
<reference evidence="5 6" key="1">
    <citation type="submission" date="2011-09" db="EMBL/GenBank/DDBJ databases">
        <title>The permanent draft genome of Caldithrix abyssi DSM 13497.</title>
        <authorList>
            <consortium name="US DOE Joint Genome Institute (JGI-PGF)"/>
            <person name="Lucas S."/>
            <person name="Han J."/>
            <person name="Lapidus A."/>
            <person name="Bruce D."/>
            <person name="Goodwin L."/>
            <person name="Pitluck S."/>
            <person name="Peters L."/>
            <person name="Kyrpides N."/>
            <person name="Mavromatis K."/>
            <person name="Ivanova N."/>
            <person name="Mikhailova N."/>
            <person name="Chertkov O."/>
            <person name="Detter J.C."/>
            <person name="Tapia R."/>
            <person name="Han C."/>
            <person name="Land M."/>
            <person name="Hauser L."/>
            <person name="Markowitz V."/>
            <person name="Cheng J.-F."/>
            <person name="Hugenholtz P."/>
            <person name="Woyke T."/>
            <person name="Wu D."/>
            <person name="Spring S."/>
            <person name="Brambilla E."/>
            <person name="Klenk H.-P."/>
            <person name="Eisen J.A."/>
        </authorList>
    </citation>
    <scope>NUCLEOTIDE SEQUENCE [LARGE SCALE GENOMIC DNA]</scope>
    <source>
        <strain evidence="5 6">DSM 13497</strain>
    </source>
</reference>
<dbReference type="NCBIfam" id="TIGR04183">
    <property type="entry name" value="Por_Secre_tail"/>
    <property type="match status" value="1"/>
</dbReference>
<evidence type="ECO:0000313" key="7">
    <source>
        <dbReference type="Proteomes" id="UP000183868"/>
    </source>
</evidence>
<dbReference type="InterPro" id="IPR019197">
    <property type="entry name" value="Biotin-prot_ligase_N"/>
</dbReference>
<dbReference type="Pfam" id="PF18962">
    <property type="entry name" value="Por_Secre_tail"/>
    <property type="match status" value="1"/>
</dbReference>
<protein>
    <submittedName>
        <fullName evidence="4">Por secretion system C-terminal sorting domain-containing protein</fullName>
    </submittedName>
</protein>
<feature type="signal peptide" evidence="1">
    <location>
        <begin position="1"/>
        <end position="23"/>
    </location>
</feature>
<dbReference type="InParanoid" id="H1XT20"/>
<dbReference type="KEGG" id="caby:Cabys_583"/>
<feature type="domain" description="Secretion system C-terminal sorting" evidence="3">
    <location>
        <begin position="288"/>
        <end position="351"/>
    </location>
</feature>
<evidence type="ECO:0000313" key="6">
    <source>
        <dbReference type="Proteomes" id="UP000004671"/>
    </source>
</evidence>
<dbReference type="HOGENOM" id="CLU_762242_0_0_0"/>
<feature type="chain" id="PRO_5010834625" evidence="1">
    <location>
        <begin position="24"/>
        <end position="363"/>
    </location>
</feature>
<dbReference type="Pfam" id="PF09825">
    <property type="entry name" value="BPL_N"/>
    <property type="match status" value="1"/>
</dbReference>
<keyword evidence="1" id="KW-0732">Signal</keyword>
<dbReference type="Proteomes" id="UP000004671">
    <property type="component" value="Chromosome"/>
</dbReference>
<evidence type="ECO:0000259" key="2">
    <source>
        <dbReference type="Pfam" id="PF09825"/>
    </source>
</evidence>
<dbReference type="InterPro" id="IPR029062">
    <property type="entry name" value="Class_I_gatase-like"/>
</dbReference>
<proteinExistence type="predicted"/>
<dbReference type="PaxDb" id="880073-Calab_1834"/>
<dbReference type="Proteomes" id="UP000183868">
    <property type="component" value="Chromosome"/>
</dbReference>
<dbReference type="SUPFAM" id="SSF52317">
    <property type="entry name" value="Class I glutamine amidotransferase-like"/>
    <property type="match status" value="1"/>
</dbReference>
<reference evidence="4 7" key="2">
    <citation type="submission" date="2016-11" db="EMBL/GenBank/DDBJ databases">
        <title>Genomic analysis of Caldithrix abyssi and proposal of a novel bacterial phylum Caldithrichaeota.</title>
        <authorList>
            <person name="Kublanov I."/>
            <person name="Sigalova O."/>
            <person name="Gavrilov S."/>
            <person name="Lebedinsky A."/>
            <person name="Ivanova N."/>
            <person name="Daum C."/>
            <person name="Reddy T."/>
            <person name="Klenk H.P."/>
            <person name="Goker M."/>
            <person name="Reva O."/>
            <person name="Miroshnichenko M."/>
            <person name="Kyprides N."/>
            <person name="Woyke T."/>
            <person name="Gelfand M."/>
        </authorList>
    </citation>
    <scope>NUCLEOTIDE SEQUENCE [LARGE SCALE GENOMIC DNA]</scope>
    <source>
        <strain evidence="4 7">LF13</strain>
    </source>
</reference>
<name>H1XT20_CALAY</name>
<dbReference type="InterPro" id="IPR026444">
    <property type="entry name" value="Secre_tail"/>
</dbReference>